<evidence type="ECO:0000256" key="5">
    <source>
        <dbReference type="ARBA" id="ARBA00023136"/>
    </source>
</evidence>
<evidence type="ECO:0008006" key="9">
    <source>
        <dbReference type="Google" id="ProtNLM"/>
    </source>
</evidence>
<feature type="compositionally biased region" description="Polar residues" evidence="6">
    <location>
        <begin position="31"/>
        <end position="43"/>
    </location>
</feature>
<dbReference type="GO" id="GO:0031985">
    <property type="term" value="C:Golgi cisterna"/>
    <property type="evidence" value="ECO:0007669"/>
    <property type="project" value="TreeGrafter"/>
</dbReference>
<feature type="compositionally biased region" description="Polar residues" evidence="6">
    <location>
        <begin position="1"/>
        <end position="22"/>
    </location>
</feature>
<dbReference type="Gene3D" id="1.10.3630.10">
    <property type="entry name" value="yeast vps74-n-term truncation variant domain like"/>
    <property type="match status" value="1"/>
</dbReference>
<evidence type="ECO:0000256" key="6">
    <source>
        <dbReference type="SAM" id="MobiDB-lite"/>
    </source>
</evidence>
<comment type="caution">
    <text evidence="7">The sequence shown here is derived from an EMBL/GenBank/DDBJ whole genome shotgun (WGS) entry which is preliminary data.</text>
</comment>
<dbReference type="GO" id="GO:0048194">
    <property type="term" value="P:Golgi vesicle budding"/>
    <property type="evidence" value="ECO:0007669"/>
    <property type="project" value="TreeGrafter"/>
</dbReference>
<keyword evidence="5" id="KW-0472">Membrane</keyword>
<organism evidence="7 8">
    <name type="scientific">Furculomyces boomerangus</name>
    <dbReference type="NCBI Taxonomy" id="61424"/>
    <lineage>
        <taxon>Eukaryota</taxon>
        <taxon>Fungi</taxon>
        <taxon>Fungi incertae sedis</taxon>
        <taxon>Zoopagomycota</taxon>
        <taxon>Kickxellomycotina</taxon>
        <taxon>Harpellomycetes</taxon>
        <taxon>Harpellales</taxon>
        <taxon>Harpellaceae</taxon>
        <taxon>Furculomyces</taxon>
    </lineage>
</organism>
<proteinExistence type="inferred from homology"/>
<dbReference type="GO" id="GO:0043001">
    <property type="term" value="P:Golgi to plasma membrane protein transport"/>
    <property type="evidence" value="ECO:0007669"/>
    <property type="project" value="TreeGrafter"/>
</dbReference>
<dbReference type="AlphaFoldDB" id="A0A2T9YZI6"/>
<dbReference type="EMBL" id="MBFT01000100">
    <property type="protein sequence ID" value="PVU97750.1"/>
    <property type="molecule type" value="Genomic_DNA"/>
</dbReference>
<comment type="similarity">
    <text evidence="2">Belongs to the GOLPH3/VPS74 family.</text>
</comment>
<evidence type="ECO:0000256" key="4">
    <source>
        <dbReference type="ARBA" id="ARBA00023121"/>
    </source>
</evidence>
<feature type="region of interest" description="Disordered" evidence="6">
    <location>
        <begin position="1"/>
        <end position="56"/>
    </location>
</feature>
<evidence type="ECO:0000256" key="3">
    <source>
        <dbReference type="ARBA" id="ARBA00023034"/>
    </source>
</evidence>
<dbReference type="InterPro" id="IPR008628">
    <property type="entry name" value="GPP34-like"/>
</dbReference>
<keyword evidence="8" id="KW-1185">Reference proteome</keyword>
<comment type="subcellular location">
    <subcellularLocation>
        <location evidence="1">Golgi apparatus membrane</location>
        <topology evidence="1">Peripheral membrane protein</topology>
        <orientation evidence="1">Cytoplasmic side</orientation>
    </subcellularLocation>
</comment>
<dbReference type="GO" id="GO:0070273">
    <property type="term" value="F:phosphatidylinositol-4-phosphate binding"/>
    <property type="evidence" value="ECO:0007669"/>
    <property type="project" value="InterPro"/>
</dbReference>
<dbReference type="GO" id="GO:0006890">
    <property type="term" value="P:retrograde vesicle-mediated transport, Golgi to endoplasmic reticulum"/>
    <property type="evidence" value="ECO:0007669"/>
    <property type="project" value="TreeGrafter"/>
</dbReference>
<dbReference type="OrthoDB" id="2189106at2759"/>
<protein>
    <recommendedName>
        <fullName evidence="9">Vacuolar protein sorting-associated protein 74</fullName>
    </recommendedName>
</protein>
<dbReference type="GO" id="GO:0000139">
    <property type="term" value="C:Golgi membrane"/>
    <property type="evidence" value="ECO:0007669"/>
    <property type="project" value="UniProtKB-SubCell"/>
</dbReference>
<dbReference type="STRING" id="61424.A0A2T9YZI6"/>
<name>A0A2T9YZI6_9FUNG</name>
<dbReference type="GO" id="GO:0007030">
    <property type="term" value="P:Golgi organization"/>
    <property type="evidence" value="ECO:0007669"/>
    <property type="project" value="TreeGrafter"/>
</dbReference>
<evidence type="ECO:0000256" key="1">
    <source>
        <dbReference type="ARBA" id="ARBA00004255"/>
    </source>
</evidence>
<evidence type="ECO:0000313" key="7">
    <source>
        <dbReference type="EMBL" id="PVU97750.1"/>
    </source>
</evidence>
<evidence type="ECO:0000256" key="2">
    <source>
        <dbReference type="ARBA" id="ARBA00007284"/>
    </source>
</evidence>
<dbReference type="PANTHER" id="PTHR12704:SF2">
    <property type="entry name" value="GOLGI PHOSPHOPROTEIN 3 HOMOLOG SAURON"/>
    <property type="match status" value="1"/>
</dbReference>
<evidence type="ECO:0000313" key="8">
    <source>
        <dbReference type="Proteomes" id="UP000245699"/>
    </source>
</evidence>
<dbReference type="Proteomes" id="UP000245699">
    <property type="component" value="Unassembled WGS sequence"/>
</dbReference>
<gene>
    <name evidence="7" type="ORF">BB559_001929</name>
</gene>
<sequence>MSGQSGATRRRVANSNQNSTDFLVSDGGSLRQRTVSSQKTPEQSNDKGKNEGVAGNKSLDVPKLTLLEEVYLLGLRDTSGFLSFWNDSLSYVLRGCILIELALRKRIRVLKDHYTVMTDIIDRPIEVISSVPTGELLLDEALKVLKNSDKNRSVLSWMDLLSGETWNIYKAGFQLKQVRSRLAKGLVDKGVLRAEMTSFILFDKATHPVQDYRAKYEVILRLFDTLGLPRAAALSGKGNSENLNSQIFNSSTILVGPNGLTSKLRMSNLEAPRYYPNEDKQMFALLRRVCLVCAAVAANVLENPLYHLDMETRDYAFMRAEELLNIYGHWPYAKDQSIYADVSETDPSSMQVEEVVSAVLCVLRKMDKVI</sequence>
<keyword evidence="3" id="KW-0333">Golgi apparatus</keyword>
<dbReference type="PANTHER" id="PTHR12704">
    <property type="entry name" value="TRANS-GOLGI PROTEIN GMX33"/>
    <property type="match status" value="1"/>
</dbReference>
<reference evidence="7 8" key="1">
    <citation type="journal article" date="2018" name="MBio">
        <title>Comparative Genomics Reveals the Core Gene Toolbox for the Fungus-Insect Symbiosis.</title>
        <authorList>
            <person name="Wang Y."/>
            <person name="Stata M."/>
            <person name="Wang W."/>
            <person name="Stajich J.E."/>
            <person name="White M.M."/>
            <person name="Moncalvo J.M."/>
        </authorList>
    </citation>
    <scope>NUCLEOTIDE SEQUENCE [LARGE SCALE GENOMIC DNA]</scope>
    <source>
        <strain evidence="7 8">AUS-77-4</strain>
    </source>
</reference>
<dbReference type="InterPro" id="IPR038261">
    <property type="entry name" value="GPP34-like_sf"/>
</dbReference>
<accession>A0A2T9YZI6</accession>
<dbReference type="Pfam" id="PF05719">
    <property type="entry name" value="GPP34"/>
    <property type="match status" value="1"/>
</dbReference>
<dbReference type="GO" id="GO:0005802">
    <property type="term" value="C:trans-Golgi network"/>
    <property type="evidence" value="ECO:0007669"/>
    <property type="project" value="TreeGrafter"/>
</dbReference>
<keyword evidence="4" id="KW-0446">Lipid-binding</keyword>
<dbReference type="GO" id="GO:0005829">
    <property type="term" value="C:cytosol"/>
    <property type="evidence" value="ECO:0007669"/>
    <property type="project" value="TreeGrafter"/>
</dbReference>